<dbReference type="AlphaFoldDB" id="A0A1I3SIS7"/>
<evidence type="ECO:0000313" key="4">
    <source>
        <dbReference type="Proteomes" id="UP000224607"/>
    </source>
</evidence>
<dbReference type="Gene3D" id="1.10.530.10">
    <property type="match status" value="1"/>
</dbReference>
<keyword evidence="4" id="KW-1185">Reference proteome</keyword>
<protein>
    <recommendedName>
        <fullName evidence="5">Transglycosylase SLT domain-containing protein</fullName>
    </recommendedName>
</protein>
<proteinExistence type="predicted"/>
<dbReference type="Proteomes" id="UP000198919">
    <property type="component" value="Unassembled WGS sequence"/>
</dbReference>
<dbReference type="EMBL" id="NITY01000012">
    <property type="protein sequence ID" value="PHM39173.1"/>
    <property type="molecule type" value="Genomic_DNA"/>
</dbReference>
<organism evidence="2 3">
    <name type="scientific">Xenorhabdus mauleonii</name>
    <dbReference type="NCBI Taxonomy" id="351675"/>
    <lineage>
        <taxon>Bacteria</taxon>
        <taxon>Pseudomonadati</taxon>
        <taxon>Pseudomonadota</taxon>
        <taxon>Gammaproteobacteria</taxon>
        <taxon>Enterobacterales</taxon>
        <taxon>Morganellaceae</taxon>
        <taxon>Xenorhabdus</taxon>
    </lineage>
</organism>
<evidence type="ECO:0008006" key="5">
    <source>
        <dbReference type="Google" id="ProtNLM"/>
    </source>
</evidence>
<dbReference type="EMBL" id="FORG01000011">
    <property type="protein sequence ID" value="SFJ57619.1"/>
    <property type="molecule type" value="Genomic_DNA"/>
</dbReference>
<reference evidence="2" key="2">
    <citation type="submission" date="2016-10" db="EMBL/GenBank/DDBJ databases">
        <authorList>
            <person name="de Groot N.N."/>
        </authorList>
    </citation>
    <scope>NUCLEOTIDE SEQUENCE [LARGE SCALE GENOMIC DNA]</scope>
    <source>
        <strain evidence="2">DSM 17908</strain>
    </source>
</reference>
<accession>A0A1I3SIS7</accession>
<gene>
    <name evidence="2" type="ORF">SAMN05421680_111100</name>
    <name evidence="1" type="ORF">Xmau_03079</name>
</gene>
<name>A0A1I3SIS7_9GAMM</name>
<sequence>MWISFVCYYRIVITNNYTDDIKVKNPYCTVDELGFPRFDGVDFIRYKLLFNSDTLVTGESYLWAYKAAYLQYNKNLIIKYAHEANIPVLLLAGVAVAEAGGTPDRFKAYGVLQIRQIFNDTFNGDNKKSNSTSVGVLAIQLRAAAETLGIDPSTLTTKQQLQLSNCLLTDDFNIKVVAMHLRDLIIYDYPDIKNTSIITDEQLILAGSRYNRGIARDKNDIINSISLPPGSKGREYSSYGRRILEKKKSIYMILGINGDE</sequence>
<evidence type="ECO:0000313" key="2">
    <source>
        <dbReference type="EMBL" id="SFJ57619.1"/>
    </source>
</evidence>
<dbReference type="Proteomes" id="UP000224607">
    <property type="component" value="Unassembled WGS sequence"/>
</dbReference>
<evidence type="ECO:0000313" key="3">
    <source>
        <dbReference type="Proteomes" id="UP000198919"/>
    </source>
</evidence>
<evidence type="ECO:0000313" key="1">
    <source>
        <dbReference type="EMBL" id="PHM39173.1"/>
    </source>
</evidence>
<reference evidence="3" key="1">
    <citation type="submission" date="2016-10" db="EMBL/GenBank/DDBJ databases">
        <authorList>
            <person name="Varghese N."/>
            <person name="Submissions S."/>
        </authorList>
    </citation>
    <scope>NUCLEOTIDE SEQUENCE [LARGE SCALE GENOMIC DNA]</scope>
    <source>
        <strain evidence="3">DSM 17908</strain>
    </source>
</reference>
<reference evidence="1 4" key="3">
    <citation type="journal article" date="2017" name="Nat. Microbiol.">
        <title>Natural product diversity associated with the nematode symbionts Photorhabdus and Xenorhabdus.</title>
        <authorList>
            <person name="Tobias N.J."/>
            <person name="Wolff H."/>
            <person name="Djahanschiri B."/>
            <person name="Grundmann F."/>
            <person name="Kronenwerth M."/>
            <person name="Shi Y.M."/>
            <person name="Simonyi S."/>
            <person name="Grun P."/>
            <person name="Shapiro-Ilan D."/>
            <person name="Pidot S.J."/>
            <person name="Stinear T.P."/>
            <person name="Ebersberger I."/>
            <person name="Bode H.B."/>
        </authorList>
    </citation>
    <scope>NUCLEOTIDE SEQUENCE [LARGE SCALE GENOMIC DNA]</scope>
    <source>
        <strain evidence="1 4">DSM 17908</strain>
    </source>
</reference>
<dbReference type="STRING" id="351675.SAMN05421680_111100"/>